<dbReference type="AlphaFoldDB" id="A0A949JGX3"/>
<evidence type="ECO:0000256" key="1">
    <source>
        <dbReference type="SAM" id="MobiDB-lite"/>
    </source>
</evidence>
<keyword evidence="3" id="KW-1185">Reference proteome</keyword>
<evidence type="ECO:0000313" key="3">
    <source>
        <dbReference type="Proteomes" id="UP000694501"/>
    </source>
</evidence>
<comment type="caution">
    <text evidence="2">The sequence shown here is derived from an EMBL/GenBank/DDBJ whole genome shotgun (WGS) entry which is preliminary data.</text>
</comment>
<reference evidence="2" key="1">
    <citation type="submission" date="2021-06" db="EMBL/GenBank/DDBJ databases">
        <title>Sequencing of actinobacteria type strains.</title>
        <authorList>
            <person name="Nguyen G.-S."/>
            <person name="Wentzel A."/>
        </authorList>
    </citation>
    <scope>NUCLEOTIDE SEQUENCE</scope>
    <source>
        <strain evidence="2">P38-E01</strain>
    </source>
</reference>
<dbReference type="EMBL" id="JAELVF020000001">
    <property type="protein sequence ID" value="MBU7598349.1"/>
    <property type="molecule type" value="Genomic_DNA"/>
</dbReference>
<evidence type="ECO:0000313" key="2">
    <source>
        <dbReference type="EMBL" id="MBU7598349.1"/>
    </source>
</evidence>
<feature type="region of interest" description="Disordered" evidence="1">
    <location>
        <begin position="21"/>
        <end position="50"/>
    </location>
</feature>
<proteinExistence type="predicted"/>
<accession>A0A949JGX3</accession>
<dbReference type="RefSeq" id="WP_211043914.1">
    <property type="nucleotide sequence ID" value="NZ_JAELVF020000001.1"/>
</dbReference>
<organism evidence="2 3">
    <name type="scientific">Streptomyces tardus</name>
    <dbReference type="NCBI Taxonomy" id="2780544"/>
    <lineage>
        <taxon>Bacteria</taxon>
        <taxon>Bacillati</taxon>
        <taxon>Actinomycetota</taxon>
        <taxon>Actinomycetes</taxon>
        <taxon>Kitasatosporales</taxon>
        <taxon>Streptomycetaceae</taxon>
        <taxon>Streptomyces</taxon>
    </lineage>
</organism>
<name>A0A949JGX3_9ACTN</name>
<feature type="compositionally biased region" description="Basic and acidic residues" evidence="1">
    <location>
        <begin position="26"/>
        <end position="38"/>
    </location>
</feature>
<protein>
    <submittedName>
        <fullName evidence="2">Uncharacterized protein</fullName>
    </submittedName>
</protein>
<dbReference type="Proteomes" id="UP000694501">
    <property type="component" value="Unassembled WGS sequence"/>
</dbReference>
<sequence>MAVTQLICELPADTCPKAAPGFGKRAVPDQHRDADPHFGHLPPREASIAT</sequence>
<gene>
    <name evidence="2" type="ORF">JGS22_012160</name>
</gene>